<protein>
    <submittedName>
        <fullName evidence="13">TonB family protein</fullName>
    </submittedName>
</protein>
<dbReference type="GO" id="GO:0005886">
    <property type="term" value="C:plasma membrane"/>
    <property type="evidence" value="ECO:0007669"/>
    <property type="project" value="UniProtKB-SubCell"/>
</dbReference>
<keyword evidence="8" id="KW-1133">Transmembrane helix</keyword>
<feature type="compositionally biased region" description="Basic and acidic residues" evidence="10">
    <location>
        <begin position="287"/>
        <end position="302"/>
    </location>
</feature>
<feature type="compositionally biased region" description="Basic and acidic residues" evidence="10">
    <location>
        <begin position="250"/>
        <end position="265"/>
    </location>
</feature>
<dbReference type="SUPFAM" id="SSF74653">
    <property type="entry name" value="TolA/TonB C-terminal domain"/>
    <property type="match status" value="1"/>
</dbReference>
<feature type="chain" id="PRO_5002110935" evidence="11">
    <location>
        <begin position="33"/>
        <end position="392"/>
    </location>
</feature>
<dbReference type="InterPro" id="IPR006260">
    <property type="entry name" value="TonB/TolA_C"/>
</dbReference>
<evidence type="ECO:0000256" key="2">
    <source>
        <dbReference type="ARBA" id="ARBA00006555"/>
    </source>
</evidence>
<dbReference type="EMBL" id="CBXV010000005">
    <property type="protein sequence ID" value="CDM65509.1"/>
    <property type="molecule type" value="Genomic_DNA"/>
</dbReference>
<keyword evidence="3" id="KW-0813">Transport</keyword>
<evidence type="ECO:0000256" key="11">
    <source>
        <dbReference type="SAM" id="SignalP"/>
    </source>
</evidence>
<dbReference type="GO" id="GO:0055085">
    <property type="term" value="P:transmembrane transport"/>
    <property type="evidence" value="ECO:0007669"/>
    <property type="project" value="InterPro"/>
</dbReference>
<dbReference type="Pfam" id="PF03544">
    <property type="entry name" value="TonB_C"/>
    <property type="match status" value="1"/>
</dbReference>
<organism evidence="13 14">
    <name type="scientific">Pyrinomonas methylaliphatogenes</name>
    <dbReference type="NCBI Taxonomy" id="454194"/>
    <lineage>
        <taxon>Bacteria</taxon>
        <taxon>Pseudomonadati</taxon>
        <taxon>Acidobacteriota</taxon>
        <taxon>Blastocatellia</taxon>
        <taxon>Blastocatellales</taxon>
        <taxon>Pyrinomonadaceae</taxon>
        <taxon>Pyrinomonas</taxon>
    </lineage>
</organism>
<evidence type="ECO:0000256" key="10">
    <source>
        <dbReference type="SAM" id="MobiDB-lite"/>
    </source>
</evidence>
<evidence type="ECO:0000256" key="5">
    <source>
        <dbReference type="ARBA" id="ARBA00022519"/>
    </source>
</evidence>
<accession>A0A0B6WYZ3</accession>
<gene>
    <name evidence="13" type="ORF">PYK22_01512</name>
</gene>
<reference evidence="13 14" key="1">
    <citation type="submission" date="2013-12" db="EMBL/GenBank/DDBJ databases">
        <authorList>
            <person name="Stott M."/>
        </authorList>
    </citation>
    <scope>NUCLEOTIDE SEQUENCE [LARGE SCALE GENOMIC DNA]</scope>
    <source>
        <strain evidence="13 14">K22</strain>
    </source>
</reference>
<feature type="signal peptide" evidence="11">
    <location>
        <begin position="1"/>
        <end position="32"/>
    </location>
</feature>
<keyword evidence="6" id="KW-0812">Transmembrane</keyword>
<keyword evidence="11" id="KW-0732">Signal</keyword>
<keyword evidence="14" id="KW-1185">Reference proteome</keyword>
<dbReference type="GO" id="GO:0015031">
    <property type="term" value="P:protein transport"/>
    <property type="evidence" value="ECO:0007669"/>
    <property type="project" value="UniProtKB-KW"/>
</dbReference>
<feature type="compositionally biased region" description="Low complexity" evidence="10">
    <location>
        <begin position="266"/>
        <end position="285"/>
    </location>
</feature>
<dbReference type="PANTHER" id="PTHR33446">
    <property type="entry name" value="PROTEIN TONB-RELATED"/>
    <property type="match status" value="1"/>
</dbReference>
<feature type="region of interest" description="Disordered" evidence="10">
    <location>
        <begin position="250"/>
        <end position="302"/>
    </location>
</feature>
<dbReference type="AlphaFoldDB" id="A0A0B6WYZ3"/>
<comment type="similarity">
    <text evidence="2">Belongs to the TonB family.</text>
</comment>
<dbReference type="InterPro" id="IPR037682">
    <property type="entry name" value="TonB_C"/>
</dbReference>
<sequence length="392" mass="42661" precursor="true">MKRKLIARRLARRFLFATCLCASSFIVGEAQDAPDLNQHLARARALAAVSKLDAAIAELDGIRRGAGDDVARDVATIMLMGMQFERGDYGQAQLLLDEAFNLRSSRGEKSKQLYFALAGQLMNGARARLERFRQFGLNVRADDLPDEVRKDLDQLRRLLEHVIEQAQRIRAEGGSDSESAALIEDAAGARMTLARDAAERAAWQARVAEARQWLVITEPRLASLRPVTPPGFDLSGRAMGGSARFSAADASREASVRATGLDESHSTPSASTSASAQAKSAAPASETMRDERSMDGSPDEPKEIGADLIARAIQRVPPIYPTPAKIARVTGTVIVHLIVGEDGNVEKVVRSTGPALLRQAAEEAARRWRFRIDTVNGKRVRLSGFISFTFSL</sequence>
<proteinExistence type="inferred from homology"/>
<evidence type="ECO:0000256" key="1">
    <source>
        <dbReference type="ARBA" id="ARBA00004383"/>
    </source>
</evidence>
<dbReference type="OrthoDB" id="122682at2"/>
<evidence type="ECO:0000256" key="9">
    <source>
        <dbReference type="ARBA" id="ARBA00023136"/>
    </source>
</evidence>
<dbReference type="InterPro" id="IPR051045">
    <property type="entry name" value="TonB-dependent_transducer"/>
</dbReference>
<name>A0A0B6WYZ3_9BACT</name>
<comment type="subcellular location">
    <subcellularLocation>
        <location evidence="1">Cell inner membrane</location>
        <topology evidence="1">Single-pass membrane protein</topology>
        <orientation evidence="1">Periplasmic side</orientation>
    </subcellularLocation>
</comment>
<evidence type="ECO:0000256" key="3">
    <source>
        <dbReference type="ARBA" id="ARBA00022448"/>
    </source>
</evidence>
<dbReference type="Proteomes" id="UP000031518">
    <property type="component" value="Unassembled WGS sequence"/>
</dbReference>
<dbReference type="Gene3D" id="3.30.1150.10">
    <property type="match status" value="1"/>
</dbReference>
<evidence type="ECO:0000256" key="6">
    <source>
        <dbReference type="ARBA" id="ARBA00022692"/>
    </source>
</evidence>
<dbReference type="STRING" id="454194.PYK22_01512"/>
<keyword evidence="7" id="KW-0653">Protein transport</keyword>
<evidence type="ECO:0000256" key="4">
    <source>
        <dbReference type="ARBA" id="ARBA00022475"/>
    </source>
</evidence>
<keyword evidence="9" id="KW-0472">Membrane</keyword>
<dbReference type="NCBIfam" id="TIGR01352">
    <property type="entry name" value="tonB_Cterm"/>
    <property type="match status" value="1"/>
</dbReference>
<dbReference type="PROSITE" id="PS52015">
    <property type="entry name" value="TONB_CTD"/>
    <property type="match status" value="1"/>
</dbReference>
<dbReference type="RefSeq" id="WP_041975854.1">
    <property type="nucleotide sequence ID" value="NZ_CBXV010000005.1"/>
</dbReference>
<keyword evidence="4" id="KW-1003">Cell membrane</keyword>
<evidence type="ECO:0000259" key="12">
    <source>
        <dbReference type="PROSITE" id="PS52015"/>
    </source>
</evidence>
<evidence type="ECO:0000313" key="14">
    <source>
        <dbReference type="Proteomes" id="UP000031518"/>
    </source>
</evidence>
<evidence type="ECO:0000256" key="8">
    <source>
        <dbReference type="ARBA" id="ARBA00022989"/>
    </source>
</evidence>
<evidence type="ECO:0000256" key="7">
    <source>
        <dbReference type="ARBA" id="ARBA00022927"/>
    </source>
</evidence>
<keyword evidence="5" id="KW-0997">Cell inner membrane</keyword>
<reference evidence="13 14" key="2">
    <citation type="submission" date="2015-01" db="EMBL/GenBank/DDBJ databases">
        <title>Complete genome sequence of Pyrinomonas methylaliphatogenes type strain K22T.</title>
        <authorList>
            <person name="Lee K.C.Y."/>
            <person name="Power J.F."/>
            <person name="Dunfield P.F."/>
            <person name="Morgan X.C."/>
            <person name="Huttenhower C."/>
            <person name="Stott M.B."/>
        </authorList>
    </citation>
    <scope>NUCLEOTIDE SEQUENCE [LARGE SCALE GENOMIC DNA]</scope>
    <source>
        <strain evidence="13 14">K22</strain>
    </source>
</reference>
<feature type="domain" description="TonB C-terminal" evidence="12">
    <location>
        <begin position="305"/>
        <end position="392"/>
    </location>
</feature>
<evidence type="ECO:0000313" key="13">
    <source>
        <dbReference type="EMBL" id="CDM65509.1"/>
    </source>
</evidence>